<dbReference type="InterPro" id="IPR012902">
    <property type="entry name" value="N_methyl_site"/>
</dbReference>
<keyword evidence="5" id="KW-1185">Reference proteome</keyword>
<keyword evidence="3" id="KW-1133">Transmembrane helix</keyword>
<proteinExistence type="predicted"/>
<reference evidence="4" key="1">
    <citation type="submission" date="2023-06" db="EMBL/GenBank/DDBJ databases">
        <title>A Treasure from Seagulls: Isolation and Description of Aciduricobacillus qingdaonensis gen. nov., sp. nov., a Rare Obligately Uric Acid-utilizing Member in the Family Bacillaceae.</title>
        <authorList>
            <person name="Liu W."/>
            <person name="Wang B."/>
        </authorList>
    </citation>
    <scope>NUCLEOTIDE SEQUENCE</scope>
    <source>
        <strain evidence="4">44XB</strain>
    </source>
</reference>
<dbReference type="EMBL" id="CP129113">
    <property type="protein sequence ID" value="WLV24125.1"/>
    <property type="molecule type" value="Genomic_DNA"/>
</dbReference>
<comment type="subcellular location">
    <subcellularLocation>
        <location evidence="1">Cell surface</location>
    </subcellularLocation>
</comment>
<dbReference type="NCBIfam" id="TIGR02532">
    <property type="entry name" value="IV_pilin_GFxxxE"/>
    <property type="match status" value="1"/>
</dbReference>
<dbReference type="Gene3D" id="3.30.700.10">
    <property type="entry name" value="Glycoprotein, Type 4 Pilin"/>
    <property type="match status" value="1"/>
</dbReference>
<dbReference type="Pfam" id="PF07963">
    <property type="entry name" value="N_methyl"/>
    <property type="match status" value="1"/>
</dbReference>
<name>A0ABY9KUB3_9BACI</name>
<accession>A0ABY9KUB3</accession>
<evidence type="ECO:0000313" key="4">
    <source>
        <dbReference type="EMBL" id="WLV24125.1"/>
    </source>
</evidence>
<evidence type="ECO:0000256" key="3">
    <source>
        <dbReference type="SAM" id="Phobius"/>
    </source>
</evidence>
<feature type="transmembrane region" description="Helical" evidence="3">
    <location>
        <begin position="12"/>
        <end position="35"/>
    </location>
</feature>
<organism evidence="4 5">
    <name type="scientific">Aciduricibacillus chroicocephali</name>
    <dbReference type="NCBI Taxonomy" id="3054939"/>
    <lineage>
        <taxon>Bacteria</taxon>
        <taxon>Bacillati</taxon>
        <taxon>Bacillota</taxon>
        <taxon>Bacilli</taxon>
        <taxon>Bacillales</taxon>
        <taxon>Bacillaceae</taxon>
        <taxon>Aciduricibacillus</taxon>
    </lineage>
</organism>
<dbReference type="Proteomes" id="UP001180087">
    <property type="component" value="Chromosome"/>
</dbReference>
<gene>
    <name evidence="4" type="ORF">QR721_10815</name>
</gene>
<keyword evidence="3" id="KW-0472">Membrane</keyword>
<evidence type="ECO:0000313" key="5">
    <source>
        <dbReference type="Proteomes" id="UP001180087"/>
    </source>
</evidence>
<dbReference type="RefSeq" id="WP_348026838.1">
    <property type="nucleotide sequence ID" value="NZ_CP129113.1"/>
</dbReference>
<keyword evidence="2" id="KW-0178">Competence</keyword>
<keyword evidence="3" id="KW-0812">Transmembrane</keyword>
<evidence type="ECO:0000256" key="2">
    <source>
        <dbReference type="ARBA" id="ARBA00023287"/>
    </source>
</evidence>
<sequence>MRYKVNSPENGFTLIEIIASIVLLAVVISVFLSIFPQMITWSKASEKELVSSNLSAKVAHGIYKGKYSGLAELYKEKPNCSVGYSPVILSTSDNEADSYSKKETINGVEYEISMNACLDNEEVGEKLMRVHFAIKNAETGFIMESFAFYNGGND</sequence>
<evidence type="ECO:0000256" key="1">
    <source>
        <dbReference type="ARBA" id="ARBA00004241"/>
    </source>
</evidence>
<protein>
    <submittedName>
        <fullName evidence="4">Type II secretion system protein</fullName>
    </submittedName>
</protein>